<sequence>MAIDPRNACEWCGHFHDKLCPNVKRYEFDKDGARVAVEFFAPVDHLHPELLEAARKILEGKP</sequence>
<reference evidence="1 2" key="2">
    <citation type="submission" date="2024-11" db="EMBL/GenBank/DDBJ databases">
        <title>Using genomics to understand microbial adaptation to soil warming.</title>
        <authorList>
            <person name="Deangelis K.M. PhD."/>
        </authorList>
    </citation>
    <scope>NUCLEOTIDE SEQUENCE [LARGE SCALE GENOMIC DNA]</scope>
    <source>
        <strain evidence="1 2">GAS97</strain>
    </source>
</reference>
<protein>
    <submittedName>
        <fullName evidence="1">Uncharacterized protein</fullName>
    </submittedName>
</protein>
<proteinExistence type="predicted"/>
<gene>
    <name evidence="1" type="ORF">ABH943_004649</name>
</gene>
<accession>A0ABW8MRU4</accession>
<organism evidence="1 2">
    <name type="scientific">Caballeronia udeis</name>
    <dbReference type="NCBI Taxonomy" id="1232866"/>
    <lineage>
        <taxon>Bacteria</taxon>
        <taxon>Pseudomonadati</taxon>
        <taxon>Pseudomonadota</taxon>
        <taxon>Betaproteobacteria</taxon>
        <taxon>Burkholderiales</taxon>
        <taxon>Burkholderiaceae</taxon>
        <taxon>Caballeronia</taxon>
    </lineage>
</organism>
<dbReference type="Proteomes" id="UP001620514">
    <property type="component" value="Unassembled WGS sequence"/>
</dbReference>
<comment type="caution">
    <text evidence="1">The sequence shown here is derived from an EMBL/GenBank/DDBJ whole genome shotgun (WGS) entry which is preliminary data.</text>
</comment>
<dbReference type="EMBL" id="JBIYDN010000015">
    <property type="protein sequence ID" value="MFK4444627.1"/>
    <property type="molecule type" value="Genomic_DNA"/>
</dbReference>
<evidence type="ECO:0000313" key="1">
    <source>
        <dbReference type="EMBL" id="MFK4444627.1"/>
    </source>
</evidence>
<evidence type="ECO:0000313" key="2">
    <source>
        <dbReference type="Proteomes" id="UP001620514"/>
    </source>
</evidence>
<name>A0ABW8MRU4_9BURK</name>
<reference evidence="1 2" key="1">
    <citation type="submission" date="2024-10" db="EMBL/GenBank/DDBJ databases">
        <authorList>
            <person name="Deangelis K."/>
            <person name="Huntemann M."/>
            <person name="Clum A."/>
            <person name="Wang J."/>
            <person name="Palaniappan K."/>
            <person name="Ritter S."/>
            <person name="Chen I.-M."/>
            <person name="Stamatis D."/>
            <person name="Reddy T."/>
            <person name="O'Malley R."/>
            <person name="Daum C."/>
            <person name="Ng V."/>
            <person name="Ivanova N."/>
            <person name="Kyrpides N."/>
            <person name="Woyke T."/>
        </authorList>
    </citation>
    <scope>NUCLEOTIDE SEQUENCE [LARGE SCALE GENOMIC DNA]</scope>
    <source>
        <strain evidence="1 2">GAS97</strain>
    </source>
</reference>
<keyword evidence="2" id="KW-1185">Reference proteome</keyword>
<dbReference type="RefSeq" id="WP_404609718.1">
    <property type="nucleotide sequence ID" value="NZ_JBIYDN010000015.1"/>
</dbReference>